<evidence type="ECO:0000313" key="1">
    <source>
        <dbReference type="EMBL" id="PLT29406.1"/>
    </source>
</evidence>
<keyword evidence="2" id="KW-1185">Reference proteome</keyword>
<dbReference type="Proteomes" id="UP000234748">
    <property type="component" value="Unassembled WGS sequence"/>
</dbReference>
<comment type="caution">
    <text evidence="1">The sequence shown here is derived from an EMBL/GenBank/DDBJ whole genome shotgun (WGS) entry which is preliminary data.</text>
</comment>
<sequence>MAAKVKTVKIDGEEVYIFNHAIYIFESSRGYSLELGMIVSEIVEQKYKKEENLIVEIELEDGQEIQAIMHRGGVAGRLPQLQLYCELDDISEYTDIMHVHENEAVFPDIEEGISIEDIRKVEMPDVKVKLTATLPIDQAEWLKSLKKGQLNTFLTEVIYEYWKKERED</sequence>
<dbReference type="OrthoDB" id="2862832at2"/>
<gene>
    <name evidence="1" type="ORF">CUU66_13355</name>
</gene>
<dbReference type="AlphaFoldDB" id="A0A2N5M4W2"/>
<dbReference type="RefSeq" id="WP_101642980.1">
    <property type="nucleotide sequence ID" value="NZ_PGUY01000041.1"/>
</dbReference>
<organism evidence="1 2">
    <name type="scientific">Peribacillus deserti</name>
    <dbReference type="NCBI Taxonomy" id="673318"/>
    <lineage>
        <taxon>Bacteria</taxon>
        <taxon>Bacillati</taxon>
        <taxon>Bacillota</taxon>
        <taxon>Bacilli</taxon>
        <taxon>Bacillales</taxon>
        <taxon>Bacillaceae</taxon>
        <taxon>Peribacillus</taxon>
    </lineage>
</organism>
<reference evidence="1 2" key="1">
    <citation type="submission" date="2017-11" db="EMBL/GenBank/DDBJ databases">
        <title>Comparitive Functional Genomics of Dry Heat Resistant strains isolated from the Viking Spacecraft.</title>
        <authorList>
            <person name="Seuylemezian A."/>
            <person name="Cooper K."/>
            <person name="Vaishampayan P."/>
        </authorList>
    </citation>
    <scope>NUCLEOTIDE SEQUENCE [LARGE SCALE GENOMIC DNA]</scope>
    <source>
        <strain evidence="1 2">V1-29</strain>
    </source>
</reference>
<evidence type="ECO:0000313" key="2">
    <source>
        <dbReference type="Proteomes" id="UP000234748"/>
    </source>
</evidence>
<proteinExistence type="predicted"/>
<accession>A0A2N5M4W2</accession>
<protein>
    <submittedName>
        <fullName evidence="1">Uncharacterized protein</fullName>
    </submittedName>
</protein>
<name>A0A2N5M4W2_9BACI</name>
<dbReference type="EMBL" id="PGUY01000041">
    <property type="protein sequence ID" value="PLT29406.1"/>
    <property type="molecule type" value="Genomic_DNA"/>
</dbReference>